<evidence type="ECO:0000256" key="5">
    <source>
        <dbReference type="ARBA" id="ARBA00022741"/>
    </source>
</evidence>
<protein>
    <recommendedName>
        <fullName evidence="3">phosphoglycerate kinase</fullName>
        <ecNumber evidence="3">2.7.2.3</ecNumber>
    </recommendedName>
</protein>
<dbReference type="InterPro" id="IPR015824">
    <property type="entry name" value="Phosphoglycerate_kinase_N"/>
</dbReference>
<evidence type="ECO:0000256" key="1">
    <source>
        <dbReference type="ARBA" id="ARBA00001946"/>
    </source>
</evidence>
<evidence type="ECO:0000256" key="4">
    <source>
        <dbReference type="ARBA" id="ARBA00022679"/>
    </source>
</evidence>
<evidence type="ECO:0000256" key="6">
    <source>
        <dbReference type="ARBA" id="ARBA00022777"/>
    </source>
</evidence>
<keyword evidence="5" id="KW-0547">Nucleotide-binding</keyword>
<comment type="similarity">
    <text evidence="2">Belongs to the phosphoglycerate kinase family.</text>
</comment>
<keyword evidence="7" id="KW-0067">ATP-binding</keyword>
<dbReference type="GO" id="GO:0006096">
    <property type="term" value="P:glycolytic process"/>
    <property type="evidence" value="ECO:0007669"/>
    <property type="project" value="InterPro"/>
</dbReference>
<dbReference type="Pfam" id="PF00162">
    <property type="entry name" value="PGK"/>
    <property type="match status" value="1"/>
</dbReference>
<dbReference type="AlphaFoldDB" id="A0AAN7KAL1"/>
<evidence type="ECO:0000256" key="7">
    <source>
        <dbReference type="ARBA" id="ARBA00022840"/>
    </source>
</evidence>
<gene>
    <name evidence="9" type="ORF">SAY87_022681</name>
</gene>
<dbReference type="GO" id="GO:0005524">
    <property type="term" value="F:ATP binding"/>
    <property type="evidence" value="ECO:0007669"/>
    <property type="project" value="UniProtKB-KW"/>
</dbReference>
<keyword evidence="10" id="KW-1185">Reference proteome</keyword>
<dbReference type="GO" id="GO:0004618">
    <property type="term" value="F:phosphoglycerate kinase activity"/>
    <property type="evidence" value="ECO:0007669"/>
    <property type="project" value="UniProtKB-EC"/>
</dbReference>
<dbReference type="EC" id="2.7.2.3" evidence="3"/>
<proteinExistence type="inferred from homology"/>
<accession>A0AAN7KAL1</accession>
<dbReference type="Gene3D" id="3.40.50.1260">
    <property type="entry name" value="Phosphoglycerate kinase, N-terminal domain"/>
    <property type="match status" value="1"/>
</dbReference>
<keyword evidence="8" id="KW-0460">Magnesium</keyword>
<organism evidence="9 10">
    <name type="scientific">Trapa incisa</name>
    <dbReference type="NCBI Taxonomy" id="236973"/>
    <lineage>
        <taxon>Eukaryota</taxon>
        <taxon>Viridiplantae</taxon>
        <taxon>Streptophyta</taxon>
        <taxon>Embryophyta</taxon>
        <taxon>Tracheophyta</taxon>
        <taxon>Spermatophyta</taxon>
        <taxon>Magnoliopsida</taxon>
        <taxon>eudicotyledons</taxon>
        <taxon>Gunneridae</taxon>
        <taxon>Pentapetalae</taxon>
        <taxon>rosids</taxon>
        <taxon>malvids</taxon>
        <taxon>Myrtales</taxon>
        <taxon>Lythraceae</taxon>
        <taxon>Trapa</taxon>
    </lineage>
</organism>
<keyword evidence="6" id="KW-0418">Kinase</keyword>
<evidence type="ECO:0000313" key="9">
    <source>
        <dbReference type="EMBL" id="KAK4759550.1"/>
    </source>
</evidence>
<dbReference type="GO" id="GO:0043531">
    <property type="term" value="F:ADP binding"/>
    <property type="evidence" value="ECO:0007669"/>
    <property type="project" value="TreeGrafter"/>
</dbReference>
<name>A0AAN7KAL1_9MYRT</name>
<dbReference type="PANTHER" id="PTHR11406">
    <property type="entry name" value="PHOSPHOGLYCERATE KINASE"/>
    <property type="match status" value="1"/>
</dbReference>
<dbReference type="PANTHER" id="PTHR11406:SF32">
    <property type="entry name" value="PHOSPHOGLYCERATE KINASE"/>
    <property type="match status" value="1"/>
</dbReference>
<evidence type="ECO:0000256" key="2">
    <source>
        <dbReference type="ARBA" id="ARBA00008982"/>
    </source>
</evidence>
<reference evidence="9 10" key="1">
    <citation type="journal article" date="2023" name="Hortic Res">
        <title>Pangenome of water caltrop reveals structural variations and asymmetric subgenome divergence after allopolyploidization.</title>
        <authorList>
            <person name="Zhang X."/>
            <person name="Chen Y."/>
            <person name="Wang L."/>
            <person name="Yuan Y."/>
            <person name="Fang M."/>
            <person name="Shi L."/>
            <person name="Lu R."/>
            <person name="Comes H.P."/>
            <person name="Ma Y."/>
            <person name="Chen Y."/>
            <person name="Huang G."/>
            <person name="Zhou Y."/>
            <person name="Zheng Z."/>
            <person name="Qiu Y."/>
        </authorList>
    </citation>
    <scope>NUCLEOTIDE SEQUENCE [LARGE SCALE GENOMIC DNA]</scope>
    <source>
        <tissue evidence="9">Roots</tissue>
    </source>
</reference>
<dbReference type="GO" id="GO:0006094">
    <property type="term" value="P:gluconeogenesis"/>
    <property type="evidence" value="ECO:0007669"/>
    <property type="project" value="TreeGrafter"/>
</dbReference>
<evidence type="ECO:0000256" key="8">
    <source>
        <dbReference type="ARBA" id="ARBA00022842"/>
    </source>
</evidence>
<dbReference type="InterPro" id="IPR001576">
    <property type="entry name" value="Phosphoglycerate_kinase"/>
</dbReference>
<dbReference type="Proteomes" id="UP001345219">
    <property type="component" value="Chromosome 17"/>
</dbReference>
<evidence type="ECO:0000313" key="10">
    <source>
        <dbReference type="Proteomes" id="UP001345219"/>
    </source>
</evidence>
<evidence type="ECO:0000256" key="3">
    <source>
        <dbReference type="ARBA" id="ARBA00013061"/>
    </source>
</evidence>
<comment type="cofactor">
    <cofactor evidence="1">
        <name>Mg(2+)</name>
        <dbReference type="ChEBI" id="CHEBI:18420"/>
    </cofactor>
</comment>
<keyword evidence="4" id="KW-0808">Transferase</keyword>
<dbReference type="SUPFAM" id="SSF53748">
    <property type="entry name" value="Phosphoglycerate kinase"/>
    <property type="match status" value="1"/>
</dbReference>
<comment type="caution">
    <text evidence="9">The sequence shown here is derived from an EMBL/GenBank/DDBJ whole genome shotgun (WGS) entry which is preliminary data.</text>
</comment>
<dbReference type="InterPro" id="IPR036043">
    <property type="entry name" value="Phosphoglycerate_kinase_sf"/>
</dbReference>
<dbReference type="GO" id="GO:0005829">
    <property type="term" value="C:cytosol"/>
    <property type="evidence" value="ECO:0007669"/>
    <property type="project" value="TreeGrafter"/>
</dbReference>
<dbReference type="EMBL" id="JAXIOK010000011">
    <property type="protein sequence ID" value="KAK4759550.1"/>
    <property type="molecule type" value="Genomic_DNA"/>
</dbReference>
<sequence length="157" mass="17889">MVFFSRIDLCLYTQKKKCEIILGSRERMSEESCPLPVMIFFFLDLNREIYITEYLSAVLNCKVEPTPCISLNMEGLEKTDTIVYENLSKFKGEVGNSPKLVELLSSGVNIFVNDSFSQSHKMFVSTVGITRFCYASLAGFHFEESLYKLRNASGTCR</sequence>